<organism evidence="9 10">
    <name type="scientific">Phanerochaete sordida</name>
    <dbReference type="NCBI Taxonomy" id="48140"/>
    <lineage>
        <taxon>Eukaryota</taxon>
        <taxon>Fungi</taxon>
        <taxon>Dikarya</taxon>
        <taxon>Basidiomycota</taxon>
        <taxon>Agaricomycotina</taxon>
        <taxon>Agaricomycetes</taxon>
        <taxon>Polyporales</taxon>
        <taxon>Phanerochaetaceae</taxon>
        <taxon>Phanerochaete</taxon>
    </lineage>
</organism>
<keyword evidence="4 7" id="KW-0862">Zinc</keyword>
<dbReference type="SUPFAM" id="SSF50129">
    <property type="entry name" value="GroES-like"/>
    <property type="match status" value="1"/>
</dbReference>
<evidence type="ECO:0000259" key="8">
    <source>
        <dbReference type="SMART" id="SM00829"/>
    </source>
</evidence>
<dbReference type="Pfam" id="PF00107">
    <property type="entry name" value="ADH_zinc_N"/>
    <property type="match status" value="1"/>
</dbReference>
<evidence type="ECO:0000256" key="7">
    <source>
        <dbReference type="RuleBase" id="RU361277"/>
    </source>
</evidence>
<reference evidence="9 10" key="1">
    <citation type="submission" date="2021-08" db="EMBL/GenBank/DDBJ databases">
        <title>Draft Genome Sequence of Phanerochaete sordida strain YK-624.</title>
        <authorList>
            <person name="Mori T."/>
            <person name="Dohra H."/>
            <person name="Suzuki T."/>
            <person name="Kawagishi H."/>
            <person name="Hirai H."/>
        </authorList>
    </citation>
    <scope>NUCLEOTIDE SEQUENCE [LARGE SCALE GENOMIC DNA]</scope>
    <source>
        <strain evidence="9 10">YK-624</strain>
    </source>
</reference>
<keyword evidence="6" id="KW-0520">NAD</keyword>
<dbReference type="InterPro" id="IPR002328">
    <property type="entry name" value="ADH_Zn_CS"/>
</dbReference>
<dbReference type="Proteomes" id="UP000703269">
    <property type="component" value="Unassembled WGS sequence"/>
</dbReference>
<evidence type="ECO:0000256" key="2">
    <source>
        <dbReference type="ARBA" id="ARBA00008072"/>
    </source>
</evidence>
<dbReference type="Gene3D" id="3.90.180.10">
    <property type="entry name" value="Medium-chain alcohol dehydrogenases, catalytic domain"/>
    <property type="match status" value="1"/>
</dbReference>
<dbReference type="GO" id="GO:0000721">
    <property type="term" value="F:(R,R)-butanediol dehydrogenase activity"/>
    <property type="evidence" value="ECO:0007669"/>
    <property type="project" value="TreeGrafter"/>
</dbReference>
<feature type="domain" description="Enoyl reductase (ER)" evidence="8">
    <location>
        <begin position="8"/>
        <end position="357"/>
    </location>
</feature>
<dbReference type="GO" id="GO:0005737">
    <property type="term" value="C:cytoplasm"/>
    <property type="evidence" value="ECO:0007669"/>
    <property type="project" value="TreeGrafter"/>
</dbReference>
<gene>
    <name evidence="9" type="ORF">PsYK624_093180</name>
</gene>
<dbReference type="PANTHER" id="PTHR43161:SF23">
    <property type="entry name" value="(R,R)-BUTANEDIOL DEHYDROGENASE-RELATED"/>
    <property type="match status" value="1"/>
</dbReference>
<dbReference type="SUPFAM" id="SSF51735">
    <property type="entry name" value="NAD(P)-binding Rossmann-fold domains"/>
    <property type="match status" value="1"/>
</dbReference>
<dbReference type="Pfam" id="PF08240">
    <property type="entry name" value="ADH_N"/>
    <property type="match status" value="1"/>
</dbReference>
<dbReference type="EMBL" id="BPQB01000030">
    <property type="protein sequence ID" value="GJE93159.1"/>
    <property type="molecule type" value="Genomic_DNA"/>
</dbReference>
<dbReference type="FunFam" id="3.40.50.720:FF:000068">
    <property type="entry name" value="Sorbitol dehydrogenase"/>
    <property type="match status" value="1"/>
</dbReference>
<evidence type="ECO:0000256" key="3">
    <source>
        <dbReference type="ARBA" id="ARBA00022723"/>
    </source>
</evidence>
<dbReference type="GO" id="GO:0034079">
    <property type="term" value="P:butanediol biosynthetic process"/>
    <property type="evidence" value="ECO:0007669"/>
    <property type="project" value="TreeGrafter"/>
</dbReference>
<dbReference type="PANTHER" id="PTHR43161">
    <property type="entry name" value="SORBITOL DEHYDROGENASE"/>
    <property type="match status" value="1"/>
</dbReference>
<comment type="similarity">
    <text evidence="2 7">Belongs to the zinc-containing alcohol dehydrogenase family.</text>
</comment>
<dbReference type="CDD" id="cd08233">
    <property type="entry name" value="butanediol_DH_like"/>
    <property type="match status" value="1"/>
</dbReference>
<keyword evidence="3 7" id="KW-0479">Metal-binding</keyword>
<comment type="caution">
    <text evidence="9">The sequence shown here is derived from an EMBL/GenBank/DDBJ whole genome shotgun (WGS) entry which is preliminary data.</text>
</comment>
<dbReference type="AlphaFoldDB" id="A0A9P3LG01"/>
<protein>
    <submittedName>
        <fullName evidence="9">2,3-butanediol dehydrogenase</fullName>
    </submittedName>
</protein>
<dbReference type="InterPro" id="IPR036291">
    <property type="entry name" value="NAD(P)-bd_dom_sf"/>
</dbReference>
<sequence length="359" mass="38861">MRAARYYGPGDVRVEDVPEPKVKQGQVKLKLAWCGICGSDLHAYHAPLPASTCPTKDEPHYVTGETLPITLGHEFSGTVVELGPGVDSSKFKKGQKVVVEPLLSCKEGGCGPCSGGYRNACPHVSFLGIAGWGGGLSEYISVDQDLIYPLPDHISLEVGAMVEPLSVAWHAVKRSAFKPGDKCVIMGSGPIGLMVLKVLQARGASWIGVSEPSTERRKMAQEHQASQTFNPRSEDVVAQVFKATNNQGADVVFDCAGIQASLDLAIKCVRPRGNIMDIALWDDPASIHMNNILFKEISITGIIGYDRVHQEVVDALRDGKFEGLEKLITRKISLNEVVEKGIKALMAEKDTQIKILVHP</sequence>
<dbReference type="InterPro" id="IPR013149">
    <property type="entry name" value="ADH-like_C"/>
</dbReference>
<keyword evidence="5" id="KW-0560">Oxidoreductase</keyword>
<evidence type="ECO:0000256" key="5">
    <source>
        <dbReference type="ARBA" id="ARBA00023002"/>
    </source>
</evidence>
<dbReference type="PROSITE" id="PS00059">
    <property type="entry name" value="ADH_ZINC"/>
    <property type="match status" value="1"/>
</dbReference>
<dbReference type="OrthoDB" id="3941538at2759"/>
<proteinExistence type="inferred from homology"/>
<dbReference type="Gene3D" id="3.40.50.720">
    <property type="entry name" value="NAD(P)-binding Rossmann-like Domain"/>
    <property type="match status" value="1"/>
</dbReference>
<comment type="cofactor">
    <cofactor evidence="1 7">
        <name>Zn(2+)</name>
        <dbReference type="ChEBI" id="CHEBI:29105"/>
    </cofactor>
</comment>
<dbReference type="InterPro" id="IPR013154">
    <property type="entry name" value="ADH-like_N"/>
</dbReference>
<dbReference type="InterPro" id="IPR011032">
    <property type="entry name" value="GroES-like_sf"/>
</dbReference>
<evidence type="ECO:0000256" key="1">
    <source>
        <dbReference type="ARBA" id="ARBA00001947"/>
    </source>
</evidence>
<dbReference type="SMART" id="SM00829">
    <property type="entry name" value="PKS_ER"/>
    <property type="match status" value="1"/>
</dbReference>
<dbReference type="InterPro" id="IPR020843">
    <property type="entry name" value="ER"/>
</dbReference>
<evidence type="ECO:0000256" key="6">
    <source>
        <dbReference type="ARBA" id="ARBA00023027"/>
    </source>
</evidence>
<evidence type="ECO:0000256" key="4">
    <source>
        <dbReference type="ARBA" id="ARBA00022833"/>
    </source>
</evidence>
<accession>A0A9P3LG01</accession>
<evidence type="ECO:0000313" key="9">
    <source>
        <dbReference type="EMBL" id="GJE93159.1"/>
    </source>
</evidence>
<dbReference type="GO" id="GO:0008270">
    <property type="term" value="F:zinc ion binding"/>
    <property type="evidence" value="ECO:0007669"/>
    <property type="project" value="InterPro"/>
</dbReference>
<evidence type="ECO:0000313" key="10">
    <source>
        <dbReference type="Proteomes" id="UP000703269"/>
    </source>
</evidence>
<name>A0A9P3LG01_9APHY</name>
<keyword evidence="10" id="KW-1185">Reference proteome</keyword>